<dbReference type="Ensembl" id="ENSNBRT00000027997.1">
    <property type="protein sequence ID" value="ENSNBRP00000027281.1"/>
    <property type="gene ID" value="ENSNBRG00000020802.1"/>
</dbReference>
<dbReference type="SMART" id="SM00028">
    <property type="entry name" value="TPR"/>
    <property type="match status" value="3"/>
</dbReference>
<dbReference type="GO" id="GO:0030014">
    <property type="term" value="C:CCR4-NOT complex"/>
    <property type="evidence" value="ECO:0007669"/>
    <property type="project" value="UniProtKB-UniRule"/>
</dbReference>
<proteinExistence type="inferred from homology"/>
<dbReference type="GeneTree" id="ENSGT00390000001827"/>
<dbReference type="InterPro" id="IPR039740">
    <property type="entry name" value="CNOT10"/>
</dbReference>
<comment type="function">
    <text evidence="2">Component of the CCR4-NOT complex which is one of the major cellular mRNA deadenylases and is linked to various cellular processes including bulk mRNA degradation, miRNA-mediated repression, translational repression during translational initiation and general transcription regulation.</text>
</comment>
<dbReference type="GO" id="GO:0005737">
    <property type="term" value="C:cytoplasm"/>
    <property type="evidence" value="ECO:0007669"/>
    <property type="project" value="UniProtKB-SubCell"/>
</dbReference>
<feature type="compositionally biased region" description="Low complexity" evidence="3">
    <location>
        <begin position="471"/>
        <end position="488"/>
    </location>
</feature>
<name>A0A3Q4HYE2_NEOBR</name>
<dbReference type="GO" id="GO:0005634">
    <property type="term" value="C:nucleus"/>
    <property type="evidence" value="ECO:0007669"/>
    <property type="project" value="UniProtKB-SubCell"/>
</dbReference>
<keyword evidence="2" id="KW-0805">Transcription regulation</keyword>
<evidence type="ECO:0000256" key="1">
    <source>
        <dbReference type="ARBA" id="ARBA00010080"/>
    </source>
</evidence>
<dbReference type="Proteomes" id="UP000261580">
    <property type="component" value="Unassembled WGS sequence"/>
</dbReference>
<dbReference type="GO" id="GO:0031047">
    <property type="term" value="P:regulatory ncRNA-mediated gene silencing"/>
    <property type="evidence" value="ECO:0007669"/>
    <property type="project" value="UniProtKB-UniRule"/>
</dbReference>
<evidence type="ECO:0000256" key="2">
    <source>
        <dbReference type="RuleBase" id="RU367083"/>
    </source>
</evidence>
<dbReference type="InterPro" id="IPR011990">
    <property type="entry name" value="TPR-like_helical_dom_sf"/>
</dbReference>
<feature type="region of interest" description="Disordered" evidence="3">
    <location>
        <begin position="463"/>
        <end position="498"/>
    </location>
</feature>
<dbReference type="AlphaFoldDB" id="A0A3Q4HYE2"/>
<evidence type="ECO:0000313" key="5">
    <source>
        <dbReference type="Proteomes" id="UP000261580"/>
    </source>
</evidence>
<dbReference type="Pfam" id="PF13181">
    <property type="entry name" value="TPR_8"/>
    <property type="match status" value="1"/>
</dbReference>
<dbReference type="OMA" id="VENHIGQ"/>
<keyword evidence="2" id="KW-0804">Transcription</keyword>
<reference evidence="4" key="1">
    <citation type="submission" date="2025-08" db="UniProtKB">
        <authorList>
            <consortium name="Ensembl"/>
        </authorList>
    </citation>
    <scope>IDENTIFICATION</scope>
</reference>
<evidence type="ECO:0000256" key="3">
    <source>
        <dbReference type="SAM" id="MobiDB-lite"/>
    </source>
</evidence>
<protein>
    <recommendedName>
        <fullName evidence="2">CCR4-NOT transcription complex subunit 10</fullName>
    </recommendedName>
</protein>
<dbReference type="PANTHER" id="PTHR12979:SF5">
    <property type="entry name" value="CCR4-NOT TRANSCRIPTION COMPLEX SUBUNIT 10"/>
    <property type="match status" value="1"/>
</dbReference>
<keyword evidence="2" id="KW-0539">Nucleus</keyword>
<keyword evidence="2" id="KW-0943">RNA-mediated gene silencing</keyword>
<dbReference type="Gene3D" id="1.25.40.10">
    <property type="entry name" value="Tetratricopeptide repeat domain"/>
    <property type="match status" value="1"/>
</dbReference>
<comment type="subcellular location">
    <subcellularLocation>
        <location evidence="2">Cytoplasm</location>
    </subcellularLocation>
    <subcellularLocation>
        <location evidence="2">Nucleus</location>
    </subcellularLocation>
</comment>
<dbReference type="SUPFAM" id="SSF48452">
    <property type="entry name" value="TPR-like"/>
    <property type="match status" value="1"/>
</dbReference>
<keyword evidence="2" id="KW-0810">Translation regulation</keyword>
<sequence length="704" mass="78595">MEAQQIFSSHHPCESILLNFNFCCKTVCKKILTNVYHVTNKYNIHYLRVFTNWCFRLYLILLFIFKSEQNEAKHDGSPSPGMTDQEKEMAASAYEAFTVNNQTFQLNPQCLLTMNVYIKILQVFSDAICIGEKLYQFLEPFEEKFAQSVCFLLVDLYLLTFQPEKALHLLTVLDKLSVQGSNKNGKGEVDKNTKDGGNQKAELAAMIEAAKSKIHQVRMKSSKACKREIKSVMNTAGNSAPSLFLKSNFEYLRGNYRKAVKLLNSSNIAEHAGPIKTGECVRCMFWNNLGCIHFAMGKHNLGIFYFKKALQENDHTCAQLGDGTKKFTGIPMCALLANKRYELLYNCGIQLLHIGRPLAAFECLMEAVQVYHFNPRLWLRLAECCISANKGGSEQESKGLPCKKGIVQSVVGQGYHRKIILASQSMQNTMYSEGQSAAIPVASMEFAAICLRNALLLLPEHQQQELKTENSSKNSSQSGSTESGSENSDACSGKGQDADKFLSAAPSSPLRKQEVENLRCSILACSSYVALALGDNLIALNHAEKLLHQTKLSGSLNYWSAAKPHPPTPPHANPINVIIKYADDTVVGFISDGDQTVLTYAHMSSCNARAMMLFNLGSAYCLRSEYDKARKCLTQAASMMNSKEIPPEAILLGVYLELQNGNTQLALQIIKRNQLLPTTQQRVSPDFRKKPIQPLQYLYFTYVQ</sequence>
<evidence type="ECO:0000313" key="4">
    <source>
        <dbReference type="Ensembl" id="ENSNBRP00000027281.1"/>
    </source>
</evidence>
<accession>A0A3Q4HYE2</accession>
<reference evidence="4" key="2">
    <citation type="submission" date="2025-09" db="UniProtKB">
        <authorList>
            <consortium name="Ensembl"/>
        </authorList>
    </citation>
    <scope>IDENTIFICATION</scope>
</reference>
<dbReference type="Bgee" id="ENSNBRG00000020802">
    <property type="expression patterns" value="Expressed in muscle tissue and 7 other cell types or tissues"/>
</dbReference>
<comment type="similarity">
    <text evidence="1 2">Belongs to the CNOT10 family.</text>
</comment>
<organism evidence="4 5">
    <name type="scientific">Neolamprologus brichardi</name>
    <name type="common">Fairy cichlid</name>
    <name type="synonym">Lamprologus brichardi</name>
    <dbReference type="NCBI Taxonomy" id="32507"/>
    <lineage>
        <taxon>Eukaryota</taxon>
        <taxon>Metazoa</taxon>
        <taxon>Chordata</taxon>
        <taxon>Craniata</taxon>
        <taxon>Vertebrata</taxon>
        <taxon>Euteleostomi</taxon>
        <taxon>Actinopterygii</taxon>
        <taxon>Neopterygii</taxon>
        <taxon>Teleostei</taxon>
        <taxon>Neoteleostei</taxon>
        <taxon>Acanthomorphata</taxon>
        <taxon>Ovalentaria</taxon>
        <taxon>Cichlomorphae</taxon>
        <taxon>Cichliformes</taxon>
        <taxon>Cichlidae</taxon>
        <taxon>African cichlids</taxon>
        <taxon>Pseudocrenilabrinae</taxon>
        <taxon>Lamprologini</taxon>
        <taxon>Neolamprologus</taxon>
    </lineage>
</organism>
<dbReference type="GO" id="GO:0006402">
    <property type="term" value="P:mRNA catabolic process"/>
    <property type="evidence" value="ECO:0007669"/>
    <property type="project" value="TreeGrafter"/>
</dbReference>
<keyword evidence="2" id="KW-0963">Cytoplasm</keyword>
<dbReference type="GO" id="GO:0017148">
    <property type="term" value="P:negative regulation of translation"/>
    <property type="evidence" value="ECO:0007669"/>
    <property type="project" value="TreeGrafter"/>
</dbReference>
<dbReference type="STRING" id="32507.ENSNBRP00000027281"/>
<dbReference type="PANTHER" id="PTHR12979">
    <property type="entry name" value="CCR4-NOT TRANSCRIPTION COMPLEX SUBUNIT 10"/>
    <property type="match status" value="1"/>
</dbReference>
<dbReference type="InterPro" id="IPR019734">
    <property type="entry name" value="TPR_rpt"/>
</dbReference>
<keyword evidence="5" id="KW-1185">Reference proteome</keyword>